<reference evidence="1 2" key="1">
    <citation type="submission" date="2020-04" db="EMBL/GenBank/DDBJ databases">
        <title>Flammeovirga sp. SR4, a novel species isolated from seawater.</title>
        <authorList>
            <person name="Wang X."/>
        </authorList>
    </citation>
    <scope>NUCLEOTIDE SEQUENCE [LARGE SCALE GENOMIC DNA]</scope>
    <source>
        <strain evidence="1 2">SR4</strain>
    </source>
</reference>
<dbReference type="AlphaFoldDB" id="A0A7X8XUB5"/>
<accession>A0A7X8XUB5</accession>
<comment type="caution">
    <text evidence="1">The sequence shown here is derived from an EMBL/GenBank/DDBJ whole genome shotgun (WGS) entry which is preliminary data.</text>
</comment>
<name>A0A7X8XUB5_9BACT</name>
<dbReference type="Proteomes" id="UP000585050">
    <property type="component" value="Unassembled WGS sequence"/>
</dbReference>
<evidence type="ECO:0000313" key="1">
    <source>
        <dbReference type="EMBL" id="NLR90181.1"/>
    </source>
</evidence>
<keyword evidence="2" id="KW-1185">Reference proteome</keyword>
<protein>
    <submittedName>
        <fullName evidence="1">DUF3108 domain-containing protein</fullName>
    </submittedName>
</protein>
<dbReference type="Pfam" id="PF11306">
    <property type="entry name" value="DUF3108"/>
    <property type="match status" value="1"/>
</dbReference>
<dbReference type="EMBL" id="JABAIL010000001">
    <property type="protein sequence ID" value="NLR90181.1"/>
    <property type="molecule type" value="Genomic_DNA"/>
</dbReference>
<gene>
    <name evidence="1" type="ORF">HGP29_03140</name>
</gene>
<dbReference type="RefSeq" id="WP_168880880.1">
    <property type="nucleotide sequence ID" value="NZ_JABAIL010000001.1"/>
</dbReference>
<sequence length="288" mass="33516">MRLNKKNIKLTCASIFIGMGLFGFNSFENPSDTTQNKKLENPPVLENIEFQKGEMLTYIAGYAMFEAGEAVVKLDKHTKNVNDQECYKVDVTGRSIGIFGMTMKIRDLWQSYFNTDTRFPAQFNRDIVEGGYTLVEKLDFDQENGKVESHWYKKDKPEDIKNEHFEMKPNTHDIISGYYYLRTLDYEKMSEGDTIKMNAFWENKAYDFDIVYLGREKCYTKFGRIDSFVMSPIMPENDLFSGTHPIKFWVSNDVNRIPLKIQAELIVGAVNVDLVRYKGLKEKLKKVK</sequence>
<proteinExistence type="predicted"/>
<organism evidence="1 2">
    <name type="scientific">Flammeovirga agarivorans</name>
    <dbReference type="NCBI Taxonomy" id="2726742"/>
    <lineage>
        <taxon>Bacteria</taxon>
        <taxon>Pseudomonadati</taxon>
        <taxon>Bacteroidota</taxon>
        <taxon>Cytophagia</taxon>
        <taxon>Cytophagales</taxon>
        <taxon>Flammeovirgaceae</taxon>
        <taxon>Flammeovirga</taxon>
    </lineage>
</organism>
<dbReference type="InterPro" id="IPR021457">
    <property type="entry name" value="DUF3108"/>
</dbReference>
<evidence type="ECO:0000313" key="2">
    <source>
        <dbReference type="Proteomes" id="UP000585050"/>
    </source>
</evidence>